<keyword evidence="1" id="KW-0812">Transmembrane</keyword>
<dbReference type="AlphaFoldDB" id="A0A178C426"/>
<reference evidence="2 3" key="1">
    <citation type="submission" date="2016-03" db="EMBL/GenBank/DDBJ databases">
        <title>The draft genome sequence of Fonsecaea nubica causative agent of cutaneous subcutaneous infection in human host.</title>
        <authorList>
            <person name="Costa F."/>
            <person name="Sybren D.H."/>
            <person name="Raittz R.T."/>
            <person name="Weiss V.A."/>
            <person name="Leao A.C."/>
            <person name="Gomes R."/>
            <person name="De Souza E.M."/>
            <person name="Pedrosa F.O."/>
            <person name="Steffens M.B."/>
            <person name="Bombassaro A."/>
            <person name="Tadra-Sfeir M.Z."/>
            <person name="Moreno L.F."/>
            <person name="Najafzadeh M.J."/>
            <person name="Felipe M.S."/>
            <person name="Teixeira M."/>
            <person name="Sun J."/>
            <person name="Xi L."/>
            <person name="Castro M.A."/>
            <person name="Vicente V.A."/>
        </authorList>
    </citation>
    <scope>NUCLEOTIDE SEQUENCE [LARGE SCALE GENOMIC DNA]</scope>
    <source>
        <strain evidence="2 3">CBS 269.64</strain>
    </source>
</reference>
<evidence type="ECO:0000313" key="3">
    <source>
        <dbReference type="Proteomes" id="UP000185904"/>
    </source>
</evidence>
<dbReference type="GeneID" id="34594330"/>
<keyword evidence="2" id="KW-0560">Oxidoreductase</keyword>
<dbReference type="Proteomes" id="UP000185904">
    <property type="component" value="Unassembled WGS sequence"/>
</dbReference>
<keyword evidence="1" id="KW-0472">Membrane</keyword>
<evidence type="ECO:0000256" key="1">
    <source>
        <dbReference type="SAM" id="Phobius"/>
    </source>
</evidence>
<accession>A0A178C426</accession>
<name>A0A178C426_9EURO</name>
<gene>
    <name evidence="2" type="ORF">AYO20_10943</name>
</gene>
<evidence type="ECO:0000313" key="2">
    <source>
        <dbReference type="EMBL" id="OAL23693.1"/>
    </source>
</evidence>
<dbReference type="RefSeq" id="XP_022494818.1">
    <property type="nucleotide sequence ID" value="XM_022649198.1"/>
</dbReference>
<feature type="transmembrane region" description="Helical" evidence="1">
    <location>
        <begin position="48"/>
        <end position="67"/>
    </location>
</feature>
<dbReference type="Gene3D" id="3.40.50.720">
    <property type="entry name" value="NAD(P)-binding Rossmann-like Domain"/>
    <property type="match status" value="1"/>
</dbReference>
<protein>
    <submittedName>
        <fullName evidence="2">Cytochrome P450 monooxygenase</fullName>
    </submittedName>
</protein>
<proteinExistence type="predicted"/>
<comment type="caution">
    <text evidence="2">The sequence shown here is derived from an EMBL/GenBank/DDBJ whole genome shotgun (WGS) entry which is preliminary data.</text>
</comment>
<keyword evidence="2" id="KW-0503">Monooxygenase</keyword>
<keyword evidence="1" id="KW-1133">Transmembrane helix</keyword>
<dbReference type="EMBL" id="LVCJ01000127">
    <property type="protein sequence ID" value="OAL23693.1"/>
    <property type="molecule type" value="Genomic_DNA"/>
</dbReference>
<keyword evidence="3" id="KW-1185">Reference proteome</keyword>
<organism evidence="2 3">
    <name type="scientific">Fonsecaea nubica</name>
    <dbReference type="NCBI Taxonomy" id="856822"/>
    <lineage>
        <taxon>Eukaryota</taxon>
        <taxon>Fungi</taxon>
        <taxon>Dikarya</taxon>
        <taxon>Ascomycota</taxon>
        <taxon>Pezizomycotina</taxon>
        <taxon>Eurotiomycetes</taxon>
        <taxon>Chaetothyriomycetidae</taxon>
        <taxon>Chaetothyriales</taxon>
        <taxon>Herpotrichiellaceae</taxon>
        <taxon>Fonsecaea</taxon>
    </lineage>
</organism>
<dbReference type="GO" id="GO:0004497">
    <property type="term" value="F:monooxygenase activity"/>
    <property type="evidence" value="ECO:0007669"/>
    <property type="project" value="UniProtKB-KW"/>
</dbReference>
<sequence>MSNLYDDEDGDFCLQPLMRWGSDRSKKQRPRSTRRVHREAGGSPNREAVVMILMLVLADSLAIYWILDELLTDVSMAQGDFQNIHASVLRSAYQDLLDPGRSLRRLFVMYLAQRTWGTSDWIPTDQLAGILTGLTLASENGVFPAVNPAKISCLKLLPTVQEELSGVKVSSYEDWLQLLKSRAGSEVDADAVRRHPGLKLTDFYESLLQDKPSARLSSL</sequence>